<sequence>MIVIQLSSIFFLLLGLIHGGHGADTGNGNIYAPKPGSAYHGLANAYPSNDFSHHTGESKFNHPRYIPRYTKVGKKFFDVSGSARSVKPGANYDNRLYASYANAGMVPHTEDSRKIKDPNDVHSVNMYTEKLRSHTRKMNQEGSHQREPSNKRKSPSTTTASSKSSMTTASSKKRNKAQ</sequence>
<organism evidence="3 4">
    <name type="scientific">Meira miltonrushii</name>
    <dbReference type="NCBI Taxonomy" id="1280837"/>
    <lineage>
        <taxon>Eukaryota</taxon>
        <taxon>Fungi</taxon>
        <taxon>Dikarya</taxon>
        <taxon>Basidiomycota</taxon>
        <taxon>Ustilaginomycotina</taxon>
        <taxon>Exobasidiomycetes</taxon>
        <taxon>Exobasidiales</taxon>
        <taxon>Brachybasidiaceae</taxon>
        <taxon>Meira</taxon>
    </lineage>
</organism>
<accession>A0A316VDL3</accession>
<dbReference type="EMBL" id="KZ819603">
    <property type="protein sequence ID" value="PWN35662.1"/>
    <property type="molecule type" value="Genomic_DNA"/>
</dbReference>
<protein>
    <recommendedName>
        <fullName evidence="5">Pal1-domain-containing protein</fullName>
    </recommendedName>
</protein>
<feature type="signal peptide" evidence="2">
    <location>
        <begin position="1"/>
        <end position="22"/>
    </location>
</feature>
<feature type="region of interest" description="Disordered" evidence="1">
    <location>
        <begin position="132"/>
        <end position="178"/>
    </location>
</feature>
<reference evidence="3 4" key="1">
    <citation type="journal article" date="2018" name="Mol. Biol. Evol.">
        <title>Broad Genomic Sampling Reveals a Smut Pathogenic Ancestry of the Fungal Clade Ustilaginomycotina.</title>
        <authorList>
            <person name="Kijpornyongpan T."/>
            <person name="Mondo S.J."/>
            <person name="Barry K."/>
            <person name="Sandor L."/>
            <person name="Lee J."/>
            <person name="Lipzen A."/>
            <person name="Pangilinan J."/>
            <person name="LaButti K."/>
            <person name="Hainaut M."/>
            <person name="Henrissat B."/>
            <person name="Grigoriev I.V."/>
            <person name="Spatafora J.W."/>
            <person name="Aime M.C."/>
        </authorList>
    </citation>
    <scope>NUCLEOTIDE SEQUENCE [LARGE SCALE GENOMIC DNA]</scope>
    <source>
        <strain evidence="3 4">MCA 3882</strain>
    </source>
</reference>
<dbReference type="RefSeq" id="XP_025355964.1">
    <property type="nucleotide sequence ID" value="XM_025498795.1"/>
</dbReference>
<dbReference type="InParanoid" id="A0A316VDL3"/>
<evidence type="ECO:0000256" key="2">
    <source>
        <dbReference type="SAM" id="SignalP"/>
    </source>
</evidence>
<keyword evidence="4" id="KW-1185">Reference proteome</keyword>
<dbReference type="GeneID" id="37020576"/>
<name>A0A316VDL3_9BASI</name>
<evidence type="ECO:0000313" key="4">
    <source>
        <dbReference type="Proteomes" id="UP000245771"/>
    </source>
</evidence>
<feature type="chain" id="PRO_5016314450" description="Pal1-domain-containing protein" evidence="2">
    <location>
        <begin position="23"/>
        <end position="178"/>
    </location>
</feature>
<gene>
    <name evidence="3" type="ORF">FA14DRAFT_160712</name>
</gene>
<proteinExistence type="predicted"/>
<evidence type="ECO:0000256" key="1">
    <source>
        <dbReference type="SAM" id="MobiDB-lite"/>
    </source>
</evidence>
<keyword evidence="2" id="KW-0732">Signal</keyword>
<evidence type="ECO:0008006" key="5">
    <source>
        <dbReference type="Google" id="ProtNLM"/>
    </source>
</evidence>
<feature type="compositionally biased region" description="Low complexity" evidence="1">
    <location>
        <begin position="155"/>
        <end position="170"/>
    </location>
</feature>
<dbReference type="Proteomes" id="UP000245771">
    <property type="component" value="Unassembled WGS sequence"/>
</dbReference>
<evidence type="ECO:0000313" key="3">
    <source>
        <dbReference type="EMBL" id="PWN35662.1"/>
    </source>
</evidence>
<dbReference type="AlphaFoldDB" id="A0A316VDL3"/>